<gene>
    <name evidence="4" type="ORF">Rsub_01976</name>
</gene>
<comment type="caution">
    <text evidence="4">The sequence shown here is derived from an EMBL/GenBank/DDBJ whole genome shotgun (WGS) entry which is preliminary data.</text>
</comment>
<feature type="compositionally biased region" description="Low complexity" evidence="2">
    <location>
        <begin position="256"/>
        <end position="268"/>
    </location>
</feature>
<organism evidence="4 5">
    <name type="scientific">Raphidocelis subcapitata</name>
    <dbReference type="NCBI Taxonomy" id="307507"/>
    <lineage>
        <taxon>Eukaryota</taxon>
        <taxon>Viridiplantae</taxon>
        <taxon>Chlorophyta</taxon>
        <taxon>core chlorophytes</taxon>
        <taxon>Chlorophyceae</taxon>
        <taxon>CS clade</taxon>
        <taxon>Sphaeropleales</taxon>
        <taxon>Selenastraceae</taxon>
        <taxon>Raphidocelis</taxon>
    </lineage>
</organism>
<evidence type="ECO:0000313" key="4">
    <source>
        <dbReference type="EMBL" id="GBF89404.1"/>
    </source>
</evidence>
<feature type="region of interest" description="Disordered" evidence="2">
    <location>
        <begin position="256"/>
        <end position="282"/>
    </location>
</feature>
<dbReference type="GO" id="GO:0003723">
    <property type="term" value="F:RNA binding"/>
    <property type="evidence" value="ECO:0007669"/>
    <property type="project" value="UniProtKB-UniRule"/>
</dbReference>
<keyword evidence="5" id="KW-1185">Reference proteome</keyword>
<evidence type="ECO:0000256" key="1">
    <source>
        <dbReference type="PROSITE-ProRule" id="PRU00176"/>
    </source>
</evidence>
<dbReference type="SMART" id="SM00360">
    <property type="entry name" value="RRM"/>
    <property type="match status" value="1"/>
</dbReference>
<dbReference type="InParanoid" id="A0A2V0NP78"/>
<feature type="compositionally biased region" description="Basic and acidic residues" evidence="2">
    <location>
        <begin position="110"/>
        <end position="124"/>
    </location>
</feature>
<proteinExistence type="predicted"/>
<dbReference type="EMBL" id="BDRX01000010">
    <property type="protein sequence ID" value="GBF89404.1"/>
    <property type="molecule type" value="Genomic_DNA"/>
</dbReference>
<reference evidence="4 5" key="1">
    <citation type="journal article" date="2018" name="Sci. Rep.">
        <title>Raphidocelis subcapitata (=Pseudokirchneriella subcapitata) provides an insight into genome evolution and environmental adaptations in the Sphaeropleales.</title>
        <authorList>
            <person name="Suzuki S."/>
            <person name="Yamaguchi H."/>
            <person name="Nakajima N."/>
            <person name="Kawachi M."/>
        </authorList>
    </citation>
    <scope>NUCLEOTIDE SEQUENCE [LARGE SCALE GENOMIC DNA]</scope>
    <source>
        <strain evidence="4 5">NIES-35</strain>
    </source>
</reference>
<dbReference type="Gene3D" id="3.30.70.330">
    <property type="match status" value="1"/>
</dbReference>
<feature type="compositionally biased region" description="Low complexity" evidence="2">
    <location>
        <begin position="14"/>
        <end position="24"/>
    </location>
</feature>
<evidence type="ECO:0000256" key="2">
    <source>
        <dbReference type="SAM" id="MobiDB-lite"/>
    </source>
</evidence>
<dbReference type="SUPFAM" id="SSF54928">
    <property type="entry name" value="RNA-binding domain, RBD"/>
    <property type="match status" value="1"/>
</dbReference>
<dbReference type="AlphaFoldDB" id="A0A2V0NP78"/>
<evidence type="ECO:0000259" key="3">
    <source>
        <dbReference type="PROSITE" id="PS50102"/>
    </source>
</evidence>
<evidence type="ECO:0000313" key="5">
    <source>
        <dbReference type="Proteomes" id="UP000247498"/>
    </source>
</evidence>
<dbReference type="InterPro" id="IPR035979">
    <property type="entry name" value="RBD_domain_sf"/>
</dbReference>
<accession>A0A2V0NP78</accession>
<dbReference type="PROSITE" id="PS50102">
    <property type="entry name" value="RRM"/>
    <property type="match status" value="1"/>
</dbReference>
<dbReference type="InterPro" id="IPR012677">
    <property type="entry name" value="Nucleotide-bd_a/b_plait_sf"/>
</dbReference>
<feature type="domain" description="RRM" evidence="3">
    <location>
        <begin position="140"/>
        <end position="222"/>
    </location>
</feature>
<protein>
    <recommendedName>
        <fullName evidence="3">RRM domain-containing protein</fullName>
    </recommendedName>
</protein>
<feature type="region of interest" description="Disordered" evidence="2">
    <location>
        <begin position="14"/>
        <end position="132"/>
    </location>
</feature>
<dbReference type="Pfam" id="PF00076">
    <property type="entry name" value="RRM_1"/>
    <property type="match status" value="1"/>
</dbReference>
<dbReference type="OrthoDB" id="542367at2759"/>
<dbReference type="Proteomes" id="UP000247498">
    <property type="component" value="Unassembled WGS sequence"/>
</dbReference>
<keyword evidence="1" id="KW-0694">RNA-binding</keyword>
<feature type="compositionally biased region" description="Gly residues" evidence="2">
    <location>
        <begin position="82"/>
        <end position="91"/>
    </location>
</feature>
<sequence>MGQEMLSFALDLDSASALSSASSAPKGAAQQPALAVQDRQPQGSSNSAAQFSGHLMLMDIEGQSSFSPAPPSPSSPGSRAGSAGGRPGSGAGASAAPPPAAPEGEGELQGEPHTDHSPAGKDKTGVTFTPPSNYVDRADRTLFFARVSSVATAEEVAAAFAPCGGVEEVNLFRAWPTAKASKGCGLVVMATSEGAAKAINALNRQVTWDGADGPMVVERCDPARLGVKAANAAACKAVRAAAAAAAASASRRAVAGARPAPSAPLPGLGDAGGGRGLRPPVRHLSQPHAVHLVPAFSFEPSDPAGRGFSAPLLGLPRGAAAAAPPPPPPRAAAVADASGAISGPFPRGVAASGSGFSTDSNGFPAAGADVAEAMHNAFAGLGMQPRGCASGPLHFLPAGTVPAPAGPPSPAVLAAFQADAAEAALWGAAPPPAGGAPLAQDRLAEEMAAIARERHALESASALLLQQQRELEALLQQSQDAAGVAPGSGALLDAAAAPPPPPPPARAVVYHPIPALPPAPPLQPPPQPQQQQLAMPISGGDLAVLRAHAQTIALLSGATLSVDAGAADASAFGQLPPQQQLWLILSGAPPQLQSASTLISRLLGGNGC</sequence>
<dbReference type="InterPro" id="IPR000504">
    <property type="entry name" value="RRM_dom"/>
</dbReference>
<name>A0A2V0NP78_9CHLO</name>
<feature type="compositionally biased region" description="Polar residues" evidence="2">
    <location>
        <begin position="39"/>
        <end position="50"/>
    </location>
</feature>